<dbReference type="SUPFAM" id="SSF52540">
    <property type="entry name" value="P-loop containing nucleoside triphosphate hydrolases"/>
    <property type="match status" value="1"/>
</dbReference>
<dbReference type="Pfam" id="PF13432">
    <property type="entry name" value="TPR_16"/>
    <property type="match status" value="1"/>
</dbReference>
<evidence type="ECO:0000313" key="4">
    <source>
        <dbReference type="EMBL" id="TDR48506.1"/>
    </source>
</evidence>
<dbReference type="InterPro" id="IPR027417">
    <property type="entry name" value="P-loop_NTPase"/>
</dbReference>
<dbReference type="PROSITE" id="PS50005">
    <property type="entry name" value="TPR"/>
    <property type="match status" value="4"/>
</dbReference>
<dbReference type="AlphaFoldDB" id="A0A4V3DNI0"/>
<feature type="repeat" description="TPR" evidence="3">
    <location>
        <begin position="135"/>
        <end position="168"/>
    </location>
</feature>
<sequence>MQRCRSVRRQNLAGVKSATACAKVPGPGPRPSPAALSMATRPGAYAPATDASGKASALRYADLPANLRKQMAAAAEHLAAERLGDAIAQLTPVLGSRPEHPEALRLLGIVLHKSGQPGDAIDAYRRALQVAPDDALLWNNLGSAQRANGDGEAAAEAFRRAVELAPQLAAAWFNLGKMYKTQGRLELARPALERALEREPAHVPARVTLGETLRSLGEVDAAIAAYERALRDDPAAAGAWYGLADLKTYRFDAAQAQHLRGLLGAADVPAEPRIFLGFALAKALDDLGDYAQAYEALAEANRRKRATFSDWNPAALAQHYERIATAFAAAGPPPLDAQLGAEAILVVSLPRSGSTLTEQILAAHSQVDAAGELPDLAQVIDAESARRGQPFPHWVAEASAQDWDRLGRDYLQRAQRWRGSAARFTDKGLANWALVGAARRMLPAARIVNCRRDPVENCLSCFRQLFAQSHEYTYDLSDMAQQWRSYDRLSRQWSVLHPGYFLDSSYEALVREPEAQIRALLDFCGLPFEAACLEPHRVQRSVRTASAAQVRQPIGAAGARAVRYPLAEQVLRAALALNS</sequence>
<name>A0A4V3DNI0_9GAMM</name>
<gene>
    <name evidence="4" type="ORF">DFR29_101126</name>
</gene>
<dbReference type="SMART" id="SM00028">
    <property type="entry name" value="TPR"/>
    <property type="match status" value="4"/>
</dbReference>
<dbReference type="InterPro" id="IPR011990">
    <property type="entry name" value="TPR-like_helical_dom_sf"/>
</dbReference>
<feature type="repeat" description="TPR" evidence="3">
    <location>
        <begin position="203"/>
        <end position="236"/>
    </location>
</feature>
<dbReference type="Gene3D" id="1.25.40.10">
    <property type="entry name" value="Tetratricopeptide repeat domain"/>
    <property type="match status" value="2"/>
</dbReference>
<dbReference type="Pfam" id="PF14559">
    <property type="entry name" value="TPR_19"/>
    <property type="match status" value="1"/>
</dbReference>
<keyword evidence="2 3" id="KW-0802">TPR repeat</keyword>
<evidence type="ECO:0000256" key="2">
    <source>
        <dbReference type="ARBA" id="ARBA00022803"/>
    </source>
</evidence>
<dbReference type="SUPFAM" id="SSF48452">
    <property type="entry name" value="TPR-like"/>
    <property type="match status" value="1"/>
</dbReference>
<dbReference type="PANTHER" id="PTHR45586:SF1">
    <property type="entry name" value="LIPOPOLYSACCHARIDE ASSEMBLY PROTEIN B"/>
    <property type="match status" value="1"/>
</dbReference>
<evidence type="ECO:0000256" key="3">
    <source>
        <dbReference type="PROSITE-ProRule" id="PRU00339"/>
    </source>
</evidence>
<dbReference type="InterPro" id="IPR051012">
    <property type="entry name" value="CellSynth/LPSAsmb/PSIAsmb"/>
</dbReference>
<dbReference type="Proteomes" id="UP000295293">
    <property type="component" value="Unassembled WGS sequence"/>
</dbReference>
<feature type="repeat" description="TPR" evidence="3">
    <location>
        <begin position="101"/>
        <end position="134"/>
    </location>
</feature>
<accession>A0A4V3DNI0</accession>
<keyword evidence="5" id="KW-1185">Reference proteome</keyword>
<evidence type="ECO:0000313" key="5">
    <source>
        <dbReference type="Proteomes" id="UP000295293"/>
    </source>
</evidence>
<organism evidence="4 5">
    <name type="scientific">Tahibacter aquaticus</name>
    <dbReference type="NCBI Taxonomy" id="520092"/>
    <lineage>
        <taxon>Bacteria</taxon>
        <taxon>Pseudomonadati</taxon>
        <taxon>Pseudomonadota</taxon>
        <taxon>Gammaproteobacteria</taxon>
        <taxon>Lysobacterales</taxon>
        <taxon>Rhodanobacteraceae</taxon>
        <taxon>Tahibacter</taxon>
    </lineage>
</organism>
<dbReference type="Pfam" id="PF13469">
    <property type="entry name" value="Sulfotransfer_3"/>
    <property type="match status" value="1"/>
</dbReference>
<reference evidence="4 5" key="1">
    <citation type="submission" date="2019-03" db="EMBL/GenBank/DDBJ databases">
        <title>Genomic Encyclopedia of Type Strains, Phase IV (KMG-IV): sequencing the most valuable type-strain genomes for metagenomic binning, comparative biology and taxonomic classification.</title>
        <authorList>
            <person name="Goeker M."/>
        </authorList>
    </citation>
    <scope>NUCLEOTIDE SEQUENCE [LARGE SCALE GENOMIC DNA]</scope>
    <source>
        <strain evidence="4 5">DSM 21667</strain>
    </source>
</reference>
<proteinExistence type="predicted"/>
<protein>
    <submittedName>
        <fullName evidence="4">Tfp pilus assembly protein PilF</fullName>
    </submittedName>
</protein>
<dbReference type="EMBL" id="SNZH01000001">
    <property type="protein sequence ID" value="TDR48506.1"/>
    <property type="molecule type" value="Genomic_DNA"/>
</dbReference>
<keyword evidence="1" id="KW-0677">Repeat</keyword>
<dbReference type="PROSITE" id="PS50293">
    <property type="entry name" value="TPR_REGION"/>
    <property type="match status" value="1"/>
</dbReference>
<comment type="caution">
    <text evidence="4">The sequence shown here is derived from an EMBL/GenBank/DDBJ whole genome shotgun (WGS) entry which is preliminary data.</text>
</comment>
<evidence type="ECO:0000256" key="1">
    <source>
        <dbReference type="ARBA" id="ARBA00022737"/>
    </source>
</evidence>
<feature type="repeat" description="TPR" evidence="3">
    <location>
        <begin position="169"/>
        <end position="202"/>
    </location>
</feature>
<dbReference type="Gene3D" id="3.40.50.300">
    <property type="entry name" value="P-loop containing nucleotide triphosphate hydrolases"/>
    <property type="match status" value="1"/>
</dbReference>
<dbReference type="PANTHER" id="PTHR45586">
    <property type="entry name" value="TPR REPEAT-CONTAINING PROTEIN PA4667"/>
    <property type="match status" value="1"/>
</dbReference>
<dbReference type="InterPro" id="IPR019734">
    <property type="entry name" value="TPR_rpt"/>
</dbReference>